<organism evidence="3 4">
    <name type="scientific">Portunus trituberculatus</name>
    <name type="common">Swimming crab</name>
    <name type="synonym">Neptunus trituberculatus</name>
    <dbReference type="NCBI Taxonomy" id="210409"/>
    <lineage>
        <taxon>Eukaryota</taxon>
        <taxon>Metazoa</taxon>
        <taxon>Ecdysozoa</taxon>
        <taxon>Arthropoda</taxon>
        <taxon>Crustacea</taxon>
        <taxon>Multicrustacea</taxon>
        <taxon>Malacostraca</taxon>
        <taxon>Eumalacostraca</taxon>
        <taxon>Eucarida</taxon>
        <taxon>Decapoda</taxon>
        <taxon>Pleocyemata</taxon>
        <taxon>Brachyura</taxon>
        <taxon>Eubrachyura</taxon>
        <taxon>Portunoidea</taxon>
        <taxon>Portunidae</taxon>
        <taxon>Portuninae</taxon>
        <taxon>Portunus</taxon>
    </lineage>
</organism>
<dbReference type="EMBL" id="VSRR010010553">
    <property type="protein sequence ID" value="MPC51985.1"/>
    <property type="molecule type" value="Genomic_DNA"/>
</dbReference>
<feature type="compositionally biased region" description="Polar residues" evidence="1">
    <location>
        <begin position="48"/>
        <end position="58"/>
    </location>
</feature>
<name>A0A5B7G3F7_PORTR</name>
<keyword evidence="4" id="KW-1185">Reference proteome</keyword>
<evidence type="ECO:0000313" key="3">
    <source>
        <dbReference type="EMBL" id="MPC51985.1"/>
    </source>
</evidence>
<proteinExistence type="predicted"/>
<gene>
    <name evidence="3" type="ORF">E2C01_045842</name>
</gene>
<evidence type="ECO:0000256" key="1">
    <source>
        <dbReference type="SAM" id="MobiDB-lite"/>
    </source>
</evidence>
<keyword evidence="2" id="KW-0812">Transmembrane</keyword>
<accession>A0A5B7G3F7</accession>
<reference evidence="3 4" key="1">
    <citation type="submission" date="2019-05" db="EMBL/GenBank/DDBJ databases">
        <title>Another draft genome of Portunus trituberculatus and its Hox gene families provides insights of decapod evolution.</title>
        <authorList>
            <person name="Jeong J.-H."/>
            <person name="Song I."/>
            <person name="Kim S."/>
            <person name="Choi T."/>
            <person name="Kim D."/>
            <person name="Ryu S."/>
            <person name="Kim W."/>
        </authorList>
    </citation>
    <scope>NUCLEOTIDE SEQUENCE [LARGE SCALE GENOMIC DNA]</scope>
    <source>
        <tissue evidence="3">Muscle</tissue>
    </source>
</reference>
<sequence>MKNEGCIGFQVSSRQAASCYGTWRESGKEVVDLSYHEILRAGAARRSGTPSRPVNTGSTGRGTGQHIPAALLPAPYVLIRGGSAPPPTSRRHWDTTNFMNPAIRRCGVKYAEKREVEIALEPKLCLCLVRSVEQGGEPLSGHIRQVVVVVVVVMVVGLADVYVAGGLLHAAAT</sequence>
<evidence type="ECO:0000256" key="2">
    <source>
        <dbReference type="SAM" id="Phobius"/>
    </source>
</evidence>
<feature type="region of interest" description="Disordered" evidence="1">
    <location>
        <begin position="44"/>
        <end position="64"/>
    </location>
</feature>
<comment type="caution">
    <text evidence="3">The sequence shown here is derived from an EMBL/GenBank/DDBJ whole genome shotgun (WGS) entry which is preliminary data.</text>
</comment>
<dbReference type="Proteomes" id="UP000324222">
    <property type="component" value="Unassembled WGS sequence"/>
</dbReference>
<evidence type="ECO:0000313" key="4">
    <source>
        <dbReference type="Proteomes" id="UP000324222"/>
    </source>
</evidence>
<feature type="transmembrane region" description="Helical" evidence="2">
    <location>
        <begin position="146"/>
        <end position="172"/>
    </location>
</feature>
<protein>
    <submittedName>
        <fullName evidence="3">Uncharacterized protein</fullName>
    </submittedName>
</protein>
<keyword evidence="2" id="KW-0472">Membrane</keyword>
<keyword evidence="2" id="KW-1133">Transmembrane helix</keyword>
<dbReference type="AlphaFoldDB" id="A0A5B7G3F7"/>